<keyword evidence="5 7" id="KW-1133">Transmembrane helix</keyword>
<keyword evidence="6 7" id="KW-0472">Membrane</keyword>
<dbReference type="PANTHER" id="PTHR33778:SF1">
    <property type="entry name" value="MAGNESIUM TRANSPORTER YHID-RELATED"/>
    <property type="match status" value="1"/>
</dbReference>
<name>A0A371AQM3_9FIRM</name>
<reference evidence="9 10" key="1">
    <citation type="submission" date="2018-07" db="EMBL/GenBank/DDBJ databases">
        <title>Anaerosacharophilus polymeroproducens gen. nov. sp. nov., an anaerobic bacterium isolated from salt field.</title>
        <authorList>
            <person name="Kim W."/>
            <person name="Yang S.-H."/>
            <person name="Oh J."/>
            <person name="Lee J.-H."/>
            <person name="Kwon K.K."/>
        </authorList>
    </citation>
    <scope>NUCLEOTIDE SEQUENCE [LARGE SCALE GENOMIC DNA]</scope>
    <source>
        <strain evidence="9 10">MCWD5</strain>
    </source>
</reference>
<comment type="similarity">
    <text evidence="2">Belongs to the MgtC/SapB family.</text>
</comment>
<dbReference type="InterPro" id="IPR049177">
    <property type="entry name" value="MgtC_SapB_SrpB_YhiD_N"/>
</dbReference>
<keyword evidence="4 7" id="KW-0812">Transmembrane</keyword>
<feature type="domain" description="MgtC/SapB/SrpB/YhiD N-terminal" evidence="8">
    <location>
        <begin position="24"/>
        <end position="146"/>
    </location>
</feature>
<feature type="transmembrane region" description="Helical" evidence="7">
    <location>
        <begin position="79"/>
        <end position="99"/>
    </location>
</feature>
<comment type="subcellular location">
    <subcellularLocation>
        <location evidence="1">Cell membrane</location>
        <topology evidence="1">Multi-pass membrane protein</topology>
    </subcellularLocation>
</comment>
<feature type="transmembrane region" description="Helical" evidence="7">
    <location>
        <begin position="48"/>
        <end position="67"/>
    </location>
</feature>
<dbReference type="Proteomes" id="UP000255036">
    <property type="component" value="Unassembled WGS sequence"/>
</dbReference>
<proteinExistence type="inferred from homology"/>
<dbReference type="PRINTS" id="PR01837">
    <property type="entry name" value="MGTCSAPBPROT"/>
</dbReference>
<dbReference type="PANTHER" id="PTHR33778">
    <property type="entry name" value="PROTEIN MGTC"/>
    <property type="match status" value="1"/>
</dbReference>
<comment type="caution">
    <text evidence="9">The sequence shown here is derived from an EMBL/GenBank/DDBJ whole genome shotgun (WGS) entry which is preliminary data.</text>
</comment>
<dbReference type="RefSeq" id="WP_115483494.1">
    <property type="nucleotide sequence ID" value="NZ_QRCT01000051.1"/>
</dbReference>
<dbReference type="AlphaFoldDB" id="A0A371AQM3"/>
<dbReference type="Pfam" id="PF02308">
    <property type="entry name" value="MgtC"/>
    <property type="match status" value="1"/>
</dbReference>
<dbReference type="EMBL" id="QRCT01000051">
    <property type="protein sequence ID" value="RDU21760.1"/>
    <property type="molecule type" value="Genomic_DNA"/>
</dbReference>
<dbReference type="GO" id="GO:0005886">
    <property type="term" value="C:plasma membrane"/>
    <property type="evidence" value="ECO:0007669"/>
    <property type="project" value="UniProtKB-SubCell"/>
</dbReference>
<evidence type="ECO:0000256" key="2">
    <source>
        <dbReference type="ARBA" id="ARBA00009298"/>
    </source>
</evidence>
<evidence type="ECO:0000313" key="9">
    <source>
        <dbReference type="EMBL" id="RDU21760.1"/>
    </source>
</evidence>
<gene>
    <name evidence="9" type="ORF">DWV06_17395</name>
</gene>
<evidence type="ECO:0000256" key="1">
    <source>
        <dbReference type="ARBA" id="ARBA00004651"/>
    </source>
</evidence>
<feature type="transmembrane region" description="Helical" evidence="7">
    <location>
        <begin position="16"/>
        <end position="36"/>
    </location>
</feature>
<keyword evidence="10" id="KW-1185">Reference proteome</keyword>
<evidence type="ECO:0000256" key="4">
    <source>
        <dbReference type="ARBA" id="ARBA00022692"/>
    </source>
</evidence>
<evidence type="ECO:0000256" key="6">
    <source>
        <dbReference type="ARBA" id="ARBA00023136"/>
    </source>
</evidence>
<evidence type="ECO:0000256" key="3">
    <source>
        <dbReference type="ARBA" id="ARBA00022475"/>
    </source>
</evidence>
<evidence type="ECO:0000256" key="7">
    <source>
        <dbReference type="SAM" id="Phobius"/>
    </source>
</evidence>
<organism evidence="9 10">
    <name type="scientific">Anaerosacchariphilus polymeriproducens</name>
    <dbReference type="NCBI Taxonomy" id="1812858"/>
    <lineage>
        <taxon>Bacteria</taxon>
        <taxon>Bacillati</taxon>
        <taxon>Bacillota</taxon>
        <taxon>Clostridia</taxon>
        <taxon>Lachnospirales</taxon>
        <taxon>Lachnospiraceae</taxon>
        <taxon>Anaerosacchariphilus</taxon>
    </lineage>
</organism>
<keyword evidence="3" id="KW-1003">Cell membrane</keyword>
<evidence type="ECO:0000256" key="5">
    <source>
        <dbReference type="ARBA" id="ARBA00022989"/>
    </source>
</evidence>
<evidence type="ECO:0000313" key="10">
    <source>
        <dbReference type="Proteomes" id="UP000255036"/>
    </source>
</evidence>
<sequence>MEYLVFVNEYLHEMNLVTIIFRIVCAVVAGTIIGIDRSEKRRVAGYKTHAIVCLGAALVMLTGEYIFRQYGGSGDLARLGAQVISGVGFLGVGTIIVTGNNQVKGLTTAASLWTCSCIGLAIGIGFYSGALASVAALLLIFRYFKLINYYVNKHLRAVEVYIELESAQYISGFLEFIREKDCKVSSFEIGPARMKDEGISILATIETGRMRTCTDVLELLRSIPGIRTVEEYNC</sequence>
<accession>A0A371AQM3</accession>
<dbReference type="InterPro" id="IPR003416">
    <property type="entry name" value="MgtC/SapB/SrpB/YhiD_fam"/>
</dbReference>
<protein>
    <submittedName>
        <fullName evidence="9">MgtC/SapB family protein</fullName>
    </submittedName>
</protein>
<dbReference type="OrthoDB" id="9811198at2"/>
<feature type="transmembrane region" description="Helical" evidence="7">
    <location>
        <begin position="111"/>
        <end position="144"/>
    </location>
</feature>
<evidence type="ECO:0000259" key="8">
    <source>
        <dbReference type="Pfam" id="PF02308"/>
    </source>
</evidence>